<dbReference type="InterPro" id="IPR058914">
    <property type="entry name" value="LIPB1/2_CC"/>
</dbReference>
<dbReference type="InterPro" id="IPR013761">
    <property type="entry name" value="SAM/pointed_sf"/>
</dbReference>
<reference evidence="6 7" key="1">
    <citation type="submission" date="2020-02" db="EMBL/GenBank/DDBJ databases">
        <authorList>
            <person name="Ferguson B K."/>
        </authorList>
    </citation>
    <scope>NUCLEOTIDE SEQUENCE [LARGE SCALE GENOMIC DNA]</scope>
</reference>
<dbReference type="FunFam" id="1.10.150.50:FF:000007">
    <property type="entry name" value="Liprin-beta-1 isoform 1"/>
    <property type="match status" value="1"/>
</dbReference>
<dbReference type="EMBL" id="CADCXV010001078">
    <property type="protein sequence ID" value="CAB0040961.1"/>
    <property type="molecule type" value="Genomic_DNA"/>
</dbReference>
<keyword evidence="1" id="KW-0677">Repeat</keyword>
<name>A0A6H5IRJ1_9HYME</name>
<dbReference type="CDD" id="cd09566">
    <property type="entry name" value="SAM_liprin-beta1_2_repeat2"/>
    <property type="match status" value="1"/>
</dbReference>
<dbReference type="InterPro" id="IPR001660">
    <property type="entry name" value="SAM"/>
</dbReference>
<dbReference type="AlphaFoldDB" id="A0A6H5IRJ1"/>
<feature type="domain" description="SAM" evidence="5">
    <location>
        <begin position="240"/>
        <end position="304"/>
    </location>
</feature>
<evidence type="ECO:0000256" key="4">
    <source>
        <dbReference type="SAM" id="MobiDB-lite"/>
    </source>
</evidence>
<dbReference type="SMART" id="SM00454">
    <property type="entry name" value="SAM"/>
    <property type="match status" value="3"/>
</dbReference>
<dbReference type="PANTHER" id="PTHR12587">
    <property type="entry name" value="LAR INTERACTING PROTEIN LIP -RELATED PROTEIN"/>
    <property type="match status" value="1"/>
</dbReference>
<dbReference type="InterPro" id="IPR037618">
    <property type="entry name" value="LIPB1/2_SAM_2nd"/>
</dbReference>
<evidence type="ECO:0000313" key="6">
    <source>
        <dbReference type="EMBL" id="CAB0040961.1"/>
    </source>
</evidence>
<dbReference type="PROSITE" id="PS50105">
    <property type="entry name" value="SAM_DOMAIN"/>
    <property type="match status" value="2"/>
</dbReference>
<gene>
    <name evidence="6" type="ORF">TBRA_LOCUS12651</name>
</gene>
<dbReference type="GO" id="GO:0048786">
    <property type="term" value="C:presynaptic active zone"/>
    <property type="evidence" value="ECO:0007669"/>
    <property type="project" value="TreeGrafter"/>
</dbReference>
<dbReference type="PANTHER" id="PTHR12587:SF14">
    <property type="entry name" value="AT31531P"/>
    <property type="match status" value="1"/>
</dbReference>
<dbReference type="Gene3D" id="1.10.540.10">
    <property type="entry name" value="Acyl-CoA dehydrogenase/oxidase, N-terminal domain"/>
    <property type="match status" value="1"/>
</dbReference>
<feature type="compositionally biased region" description="Low complexity" evidence="4">
    <location>
        <begin position="620"/>
        <end position="639"/>
    </location>
</feature>
<dbReference type="GO" id="GO:0007528">
    <property type="term" value="P:neuromuscular junction development"/>
    <property type="evidence" value="ECO:0007669"/>
    <property type="project" value="TreeGrafter"/>
</dbReference>
<dbReference type="InterPro" id="IPR037069">
    <property type="entry name" value="AcylCoA_DH/ox_N_sf"/>
</dbReference>
<evidence type="ECO:0000259" key="5">
    <source>
        <dbReference type="PROSITE" id="PS50105"/>
    </source>
</evidence>
<protein>
    <recommendedName>
        <fullName evidence="5">SAM domain-containing protein</fullName>
    </recommendedName>
</protein>
<dbReference type="InterPro" id="IPR013786">
    <property type="entry name" value="AcylCoA_DH/ox_N"/>
</dbReference>
<dbReference type="InterPro" id="IPR009100">
    <property type="entry name" value="AcylCoA_DH/oxidase_NM_dom_sf"/>
</dbReference>
<evidence type="ECO:0000313" key="7">
    <source>
        <dbReference type="Proteomes" id="UP000479190"/>
    </source>
</evidence>
<dbReference type="CDD" id="cd09569">
    <property type="entry name" value="SAM_liprin-beta1_2_repeat3"/>
    <property type="match status" value="1"/>
</dbReference>
<dbReference type="OrthoDB" id="6516566at2759"/>
<dbReference type="SUPFAM" id="SSF47769">
    <property type="entry name" value="SAM/Pointed domain"/>
    <property type="match status" value="3"/>
</dbReference>
<dbReference type="SUPFAM" id="SSF56645">
    <property type="entry name" value="Acyl-CoA dehydrogenase NM domain-like"/>
    <property type="match status" value="1"/>
</dbReference>
<dbReference type="Gene3D" id="1.10.150.50">
    <property type="entry name" value="Transcription Factor, Ets-1"/>
    <property type="match status" value="3"/>
</dbReference>
<dbReference type="Pfam" id="PF02771">
    <property type="entry name" value="Acyl-CoA_dh_N"/>
    <property type="match status" value="1"/>
</dbReference>
<accession>A0A6H5IRJ1</accession>
<proteinExistence type="predicted"/>
<feature type="domain" description="SAM" evidence="5">
    <location>
        <begin position="319"/>
        <end position="377"/>
    </location>
</feature>
<evidence type="ECO:0000256" key="2">
    <source>
        <dbReference type="ARBA" id="ARBA00023054"/>
    </source>
</evidence>
<dbReference type="GO" id="GO:0016627">
    <property type="term" value="F:oxidoreductase activity, acting on the CH-CH group of donors"/>
    <property type="evidence" value="ECO:0007669"/>
    <property type="project" value="InterPro"/>
</dbReference>
<organism evidence="6 7">
    <name type="scientific">Trichogramma brassicae</name>
    <dbReference type="NCBI Taxonomy" id="86971"/>
    <lineage>
        <taxon>Eukaryota</taxon>
        <taxon>Metazoa</taxon>
        <taxon>Ecdysozoa</taxon>
        <taxon>Arthropoda</taxon>
        <taxon>Hexapoda</taxon>
        <taxon>Insecta</taxon>
        <taxon>Pterygota</taxon>
        <taxon>Neoptera</taxon>
        <taxon>Endopterygota</taxon>
        <taxon>Hymenoptera</taxon>
        <taxon>Apocrita</taxon>
        <taxon>Proctotrupomorpha</taxon>
        <taxon>Chalcidoidea</taxon>
        <taxon>Trichogrammatidae</taxon>
        <taxon>Trichogramma</taxon>
    </lineage>
</organism>
<dbReference type="Pfam" id="PF26022">
    <property type="entry name" value="CC_Liprin_beta"/>
    <property type="match status" value="1"/>
</dbReference>
<feature type="compositionally biased region" description="Polar residues" evidence="4">
    <location>
        <begin position="7"/>
        <end position="20"/>
    </location>
</feature>
<dbReference type="Pfam" id="PF07647">
    <property type="entry name" value="SAM_2"/>
    <property type="match status" value="1"/>
</dbReference>
<dbReference type="InterPro" id="IPR029515">
    <property type="entry name" value="Liprin"/>
</dbReference>
<evidence type="ECO:0000256" key="3">
    <source>
        <dbReference type="SAM" id="Coils"/>
    </source>
</evidence>
<feature type="coiled-coil region" evidence="3">
    <location>
        <begin position="92"/>
        <end position="140"/>
    </location>
</feature>
<dbReference type="Pfam" id="PF00536">
    <property type="entry name" value="SAM_1"/>
    <property type="match status" value="2"/>
</dbReference>
<evidence type="ECO:0000256" key="1">
    <source>
        <dbReference type="ARBA" id="ARBA00022737"/>
    </source>
</evidence>
<dbReference type="InterPro" id="IPR037619">
    <property type="entry name" value="LIPB1/2_SAM_3rd"/>
</dbReference>
<feature type="region of interest" description="Disordered" evidence="4">
    <location>
        <begin position="1"/>
        <end position="20"/>
    </location>
</feature>
<feature type="region of interest" description="Disordered" evidence="4">
    <location>
        <begin position="620"/>
        <end position="648"/>
    </location>
</feature>
<dbReference type="GO" id="GO:0050660">
    <property type="term" value="F:flavin adenine dinucleotide binding"/>
    <property type="evidence" value="ECO:0007669"/>
    <property type="project" value="InterPro"/>
</dbReference>
<sequence length="1185" mass="132431">MGKNQIKDPSSNFSTTGHVTSSKQSASAMLEAALLQMDDIISEADAMGDLQHSLRDTVKNLVGILQSSPVLPARPDERTVDLLLNWLQPERLKKLEIDRNALQMEIAVLSEQIDVQMQEINNLKDELDSKKEVIQHMEEIMHKEALLRSSLETQKLELLNSLTEMKLKQATLEHENATLRNTRSPANVGSFTRHARQYCSLPRQPHSIKKGVVFAKEKPVIIDCSTSSVVQQPQKRICDMSTEEICTWITNLGLGSYIKEFERAKINGKFLIESTLTELEKVLDIKNVLHKKKILCAIDCEKLKGADYFGSDKMDTVAVLRWLDDIGLPQHKESFQNAKVDGRVLNKLTTDDLALLNITAELHAVSLRRGIQTLRELNFKSDDLERRSSNENTSRLHENSIEIEDQVKLWTNHRVMEWLRAVDLAEYAPNMRGSGVHGGLIIHEPRFNSELLATLLNIPPAKTLLRRHLTTHFNQLIGRNIVKNKREIENSETFVPLTITAKLKYDSAFDILFNEKECNSKFLLNLDCGSADRGWSRTWWVVCFLLRPLWRNDDLTAARPGRSDAVCLDDVRGLDFLSLSGQLLCALCSWARAANHFRNARRPYDDELLQHLPRELVQSSSEQTSAAATTATAGGVAASGDKGDKENNSASNVEALICWLYVSRTASVGQNGQIVVETQLPRRNLEEAIRATEPAARWNVSETHCGLIAGFARESDADKLLQREDFGRIFQTPVQVARFCDRDSRHRQAVLLRDVPAAIPLQDIDSALARQGIASGAIERLKHYVRVEGGNKMLDLHLRTLATQAAVKQKEAKKSSEKSAAKESQSFTMNMFRGHLQTNQVFPFPQHLSDEQSETLQMMVDPLEKFFEEVNDPAKNDENASIDKDTMKALWDLGAFGIQVPQELGGLGLNNTQYGRLVEVLEASHYEQLLRHGLDFFGATRFCAIPERWRGSSGGGNGGSGNVNNNNSTMASALGNNYGFEGAAMQQQQQQLAQQQHQQQQQQNLENVLQCYRCQGFWHVAANCRHLPRCVRCGEPHNVEFCTRPRNNPVCCHCSGPHHAGYRQCPVRLQLINATPVSLTLSASRSGGGGAMSASQNNGNHLSSFVKSIAAASFTKSRAAGERARGYIPVYTYANLRTKESIQAFRANIILAGVQSCVTPAPVRRYTRVDISRAPIFRSVSAITI</sequence>
<keyword evidence="7" id="KW-1185">Reference proteome</keyword>
<keyword evidence="2 3" id="KW-0175">Coiled coil</keyword>
<dbReference type="Proteomes" id="UP000479190">
    <property type="component" value="Unassembled WGS sequence"/>
</dbReference>